<dbReference type="Proteomes" id="UP000430564">
    <property type="component" value="Unassembled WGS sequence"/>
</dbReference>
<dbReference type="SMART" id="SM00729">
    <property type="entry name" value="Elp3"/>
    <property type="match status" value="1"/>
</dbReference>
<keyword evidence="11 13" id="KW-0411">Iron-sulfur</keyword>
<protein>
    <recommendedName>
        <fullName evidence="3 13">Biotin synthase</fullName>
        <ecNumber evidence="3 13">2.8.1.6</ecNumber>
    </recommendedName>
</protein>
<evidence type="ECO:0000256" key="3">
    <source>
        <dbReference type="ARBA" id="ARBA00012236"/>
    </source>
</evidence>
<evidence type="ECO:0000256" key="4">
    <source>
        <dbReference type="ARBA" id="ARBA00022485"/>
    </source>
</evidence>
<comment type="catalytic activity">
    <reaction evidence="12 13">
        <text>(4R,5S)-dethiobiotin + (sulfur carrier)-SH + 2 reduced [2Fe-2S]-[ferredoxin] + 2 S-adenosyl-L-methionine = (sulfur carrier)-H + biotin + 2 5'-deoxyadenosine + 2 L-methionine + 2 oxidized [2Fe-2S]-[ferredoxin]</text>
        <dbReference type="Rhea" id="RHEA:22060"/>
        <dbReference type="Rhea" id="RHEA-COMP:10000"/>
        <dbReference type="Rhea" id="RHEA-COMP:10001"/>
        <dbReference type="Rhea" id="RHEA-COMP:14737"/>
        <dbReference type="Rhea" id="RHEA-COMP:14739"/>
        <dbReference type="ChEBI" id="CHEBI:17319"/>
        <dbReference type="ChEBI" id="CHEBI:29917"/>
        <dbReference type="ChEBI" id="CHEBI:33737"/>
        <dbReference type="ChEBI" id="CHEBI:33738"/>
        <dbReference type="ChEBI" id="CHEBI:57586"/>
        <dbReference type="ChEBI" id="CHEBI:57844"/>
        <dbReference type="ChEBI" id="CHEBI:59789"/>
        <dbReference type="ChEBI" id="CHEBI:64428"/>
        <dbReference type="ChEBI" id="CHEBI:149473"/>
        <dbReference type="EC" id="2.8.1.6"/>
    </reaction>
</comment>
<feature type="binding site" evidence="13 14">
    <location>
        <position position="69"/>
    </location>
    <ligand>
        <name>[4Fe-4S] cluster</name>
        <dbReference type="ChEBI" id="CHEBI:49883"/>
        <note>4Fe-4S-S-AdoMet</note>
    </ligand>
</feature>
<dbReference type="PANTHER" id="PTHR22976:SF2">
    <property type="entry name" value="BIOTIN SYNTHASE, MITOCHONDRIAL"/>
    <property type="match status" value="1"/>
</dbReference>
<evidence type="ECO:0000259" key="15">
    <source>
        <dbReference type="PROSITE" id="PS51918"/>
    </source>
</evidence>
<feature type="binding site" evidence="13 14">
    <location>
        <position position="140"/>
    </location>
    <ligand>
        <name>[2Fe-2S] cluster</name>
        <dbReference type="ChEBI" id="CHEBI:190135"/>
    </ligand>
</feature>
<comment type="subunit">
    <text evidence="13">Homodimer.</text>
</comment>
<dbReference type="EC" id="2.8.1.6" evidence="3 13"/>
<dbReference type="GO" id="GO:0004076">
    <property type="term" value="F:biotin synthase activity"/>
    <property type="evidence" value="ECO:0007669"/>
    <property type="project" value="UniProtKB-UniRule"/>
</dbReference>
<evidence type="ECO:0000256" key="1">
    <source>
        <dbReference type="ARBA" id="ARBA00004942"/>
    </source>
</evidence>
<dbReference type="PANTHER" id="PTHR22976">
    <property type="entry name" value="BIOTIN SYNTHASE"/>
    <property type="match status" value="1"/>
</dbReference>
<dbReference type="InterPro" id="IPR006638">
    <property type="entry name" value="Elp3/MiaA/NifB-like_rSAM"/>
</dbReference>
<dbReference type="Pfam" id="PF04055">
    <property type="entry name" value="Radical_SAM"/>
    <property type="match status" value="1"/>
</dbReference>
<dbReference type="NCBIfam" id="TIGR00433">
    <property type="entry name" value="bioB"/>
    <property type="match status" value="1"/>
</dbReference>
<dbReference type="OrthoDB" id="9786826at2"/>
<evidence type="ECO:0000256" key="14">
    <source>
        <dbReference type="PIRSR" id="PIRSR001619-1"/>
    </source>
</evidence>
<evidence type="ECO:0000256" key="13">
    <source>
        <dbReference type="HAMAP-Rule" id="MF_01694"/>
    </source>
</evidence>
<dbReference type="EMBL" id="WEHX01000077">
    <property type="protein sequence ID" value="KAB7656045.1"/>
    <property type="molecule type" value="Genomic_DNA"/>
</dbReference>
<dbReference type="GO" id="GO:0009102">
    <property type="term" value="P:biotin biosynthetic process"/>
    <property type="evidence" value="ECO:0007669"/>
    <property type="project" value="UniProtKB-UniRule"/>
</dbReference>
<dbReference type="UniPathway" id="UPA00078">
    <property type="reaction ID" value="UER00162"/>
</dbReference>
<dbReference type="InterPro" id="IPR058240">
    <property type="entry name" value="rSAM_sf"/>
</dbReference>
<feature type="binding site" evidence="13 14">
    <location>
        <position position="62"/>
    </location>
    <ligand>
        <name>[4Fe-4S] cluster</name>
        <dbReference type="ChEBI" id="CHEBI:49883"/>
        <note>4Fe-4S-S-AdoMet</note>
    </ligand>
</feature>
<keyword evidence="9 13" id="KW-0093">Biotin biosynthesis</keyword>
<dbReference type="SMART" id="SM00876">
    <property type="entry name" value="BATS"/>
    <property type="match status" value="1"/>
</dbReference>
<comment type="caution">
    <text evidence="16">The sequence shown here is derived from an EMBL/GenBank/DDBJ whole genome shotgun (WGS) entry which is preliminary data.</text>
</comment>
<dbReference type="CDD" id="cd01335">
    <property type="entry name" value="Radical_SAM"/>
    <property type="match status" value="1"/>
</dbReference>
<comment type="cofactor">
    <cofactor evidence="13 14">
        <name>[4Fe-4S] cluster</name>
        <dbReference type="ChEBI" id="CHEBI:49883"/>
    </cofactor>
    <text evidence="13 14">Binds 1 [4Fe-4S] cluster. The cluster is coordinated with 3 cysteines and an exchangeable S-adenosyl-L-methionine.</text>
</comment>
<comment type="function">
    <text evidence="13">Catalyzes the conversion of dethiobiotin (DTB) to biotin by the insertion of a sulfur atom into dethiobiotin via a radical-based mechanism.</text>
</comment>
<evidence type="ECO:0000256" key="5">
    <source>
        <dbReference type="ARBA" id="ARBA00022679"/>
    </source>
</evidence>
<proteinExistence type="inferred from homology"/>
<keyword evidence="10 13" id="KW-0408">Iron</keyword>
<sequence length="323" mass="35346">MPILSEIVRALENGANLSESELLVLAAGPREDLFDTAEAVTRKMAPRAYNLCGIINVKSGECSENCRWCAQSKHWEVPGVKIHPILPDDKVEAGARRAAETGIVRYSLVASGRKPSRREIREYCERIREVKRNHPELEVCVSLGLLSEEDLSALKDAGVVRIHCNLETSPEFFREVCTSHRIDDKIETLRRARALGLDVCSGGLIGMGETLLDRIRLARLCRELEVPSIPINLLYRVPGTPLADVEALSQEEFLVAAALFRLANPTAYLRFAGGRNLLTPDTIREAMRIGINSAISGDLLTTTSGGTPADDAALFQTAGYAAP</sequence>
<evidence type="ECO:0000256" key="2">
    <source>
        <dbReference type="ARBA" id="ARBA00010765"/>
    </source>
</evidence>
<dbReference type="PROSITE" id="PS51918">
    <property type="entry name" value="RADICAL_SAM"/>
    <property type="match status" value="1"/>
</dbReference>
<keyword evidence="7 13" id="KW-0001">2Fe-2S</keyword>
<evidence type="ECO:0000313" key="16">
    <source>
        <dbReference type="EMBL" id="KAB7656045.1"/>
    </source>
</evidence>
<dbReference type="InterPro" id="IPR002684">
    <property type="entry name" value="Biotin_synth/BioAB"/>
</dbReference>
<evidence type="ECO:0000256" key="8">
    <source>
        <dbReference type="ARBA" id="ARBA00022723"/>
    </source>
</evidence>
<feature type="binding site" evidence="13 14">
    <location>
        <position position="200"/>
    </location>
    <ligand>
        <name>[2Fe-2S] cluster</name>
        <dbReference type="ChEBI" id="CHEBI:190135"/>
    </ligand>
</feature>
<dbReference type="SUPFAM" id="SSF102114">
    <property type="entry name" value="Radical SAM enzymes"/>
    <property type="match status" value="1"/>
</dbReference>
<dbReference type="RefSeq" id="WP_152158836.1">
    <property type="nucleotide sequence ID" value="NZ_WEHX01000077.1"/>
</dbReference>
<keyword evidence="8 13" id="KW-0479">Metal-binding</keyword>
<dbReference type="SFLD" id="SFLDG01278">
    <property type="entry name" value="biotin_synthase_like"/>
    <property type="match status" value="1"/>
</dbReference>
<dbReference type="AlphaFoldDB" id="A0A6I1ENG3"/>
<comment type="cofactor">
    <cofactor evidence="14">
        <name>[2Fe-2S] cluster</name>
        <dbReference type="ChEBI" id="CHEBI:190135"/>
    </cofactor>
    <text evidence="14">Binds 1 [2Fe-2S] cluster. The cluster is coordinated with 3 cysteines and 1 arginine.</text>
</comment>
<dbReference type="InterPro" id="IPR007197">
    <property type="entry name" value="rSAM"/>
</dbReference>
<keyword evidence="4 13" id="KW-0004">4Fe-4S</keyword>
<evidence type="ECO:0000256" key="7">
    <source>
        <dbReference type="ARBA" id="ARBA00022714"/>
    </source>
</evidence>
<organism evidence="16 17">
    <name type="scientific">Sutterella seckii</name>
    <dbReference type="NCBI Taxonomy" id="1944635"/>
    <lineage>
        <taxon>Bacteria</taxon>
        <taxon>Pseudomonadati</taxon>
        <taxon>Pseudomonadota</taxon>
        <taxon>Betaproteobacteria</taxon>
        <taxon>Burkholderiales</taxon>
        <taxon>Sutterellaceae</taxon>
        <taxon>Sutterella</taxon>
    </lineage>
</organism>
<feature type="binding site" evidence="13 14">
    <location>
        <position position="66"/>
    </location>
    <ligand>
        <name>[4Fe-4S] cluster</name>
        <dbReference type="ChEBI" id="CHEBI:49883"/>
        <note>4Fe-4S-S-AdoMet</note>
    </ligand>
</feature>
<dbReference type="SFLD" id="SFLDG01060">
    <property type="entry name" value="BATS_domain_containing"/>
    <property type="match status" value="1"/>
</dbReference>
<dbReference type="SFLD" id="SFLDS00029">
    <property type="entry name" value="Radical_SAM"/>
    <property type="match status" value="1"/>
</dbReference>
<evidence type="ECO:0000256" key="10">
    <source>
        <dbReference type="ARBA" id="ARBA00023004"/>
    </source>
</evidence>
<feature type="binding site" evidence="13 14">
    <location>
        <position position="107"/>
    </location>
    <ligand>
        <name>[2Fe-2S] cluster</name>
        <dbReference type="ChEBI" id="CHEBI:190135"/>
    </ligand>
</feature>
<dbReference type="GO" id="GO:0051537">
    <property type="term" value="F:2 iron, 2 sulfur cluster binding"/>
    <property type="evidence" value="ECO:0007669"/>
    <property type="project" value="UniProtKB-KW"/>
</dbReference>
<feature type="binding site" evidence="13 14">
    <location>
        <position position="270"/>
    </location>
    <ligand>
        <name>[2Fe-2S] cluster</name>
        <dbReference type="ChEBI" id="CHEBI:190135"/>
    </ligand>
</feature>
<dbReference type="Gene3D" id="3.20.20.70">
    <property type="entry name" value="Aldolase class I"/>
    <property type="match status" value="1"/>
</dbReference>
<gene>
    <name evidence="13 16" type="primary">bioB</name>
    <name evidence="16" type="ORF">GBM95_09210</name>
</gene>
<evidence type="ECO:0000256" key="6">
    <source>
        <dbReference type="ARBA" id="ARBA00022691"/>
    </source>
</evidence>
<dbReference type="InterPro" id="IPR013785">
    <property type="entry name" value="Aldolase_TIM"/>
</dbReference>
<keyword evidence="6 13" id="KW-0949">S-adenosyl-L-methionine</keyword>
<dbReference type="PIRSF" id="PIRSF001619">
    <property type="entry name" value="Biotin_synth"/>
    <property type="match status" value="1"/>
</dbReference>
<evidence type="ECO:0000256" key="11">
    <source>
        <dbReference type="ARBA" id="ARBA00023014"/>
    </source>
</evidence>
<reference evidence="16 17" key="1">
    <citation type="submission" date="2019-10" db="EMBL/GenBank/DDBJ databases">
        <title>Genome diversity of Sutterella seckii.</title>
        <authorList>
            <person name="Chaplin A.V."/>
            <person name="Sokolova S.R."/>
            <person name="Mosin K.A."/>
            <person name="Ivanova E.L."/>
            <person name="Kochetkova T.O."/>
            <person name="Goltsov A.Y."/>
            <person name="Trofimov D.Y."/>
            <person name="Efimov B.A."/>
        </authorList>
    </citation>
    <scope>NUCLEOTIDE SEQUENCE [LARGE SCALE GENOMIC DNA]</scope>
    <source>
        <strain evidence="16 17">ASD393</strain>
    </source>
</reference>
<dbReference type="InterPro" id="IPR024177">
    <property type="entry name" value="Biotin_synthase"/>
</dbReference>
<dbReference type="HAMAP" id="MF_01694">
    <property type="entry name" value="BioB"/>
    <property type="match status" value="1"/>
</dbReference>
<dbReference type="GO" id="GO:0005506">
    <property type="term" value="F:iron ion binding"/>
    <property type="evidence" value="ECO:0007669"/>
    <property type="project" value="UniProtKB-UniRule"/>
</dbReference>
<dbReference type="GO" id="GO:0051539">
    <property type="term" value="F:4 iron, 4 sulfur cluster binding"/>
    <property type="evidence" value="ECO:0007669"/>
    <property type="project" value="UniProtKB-KW"/>
</dbReference>
<evidence type="ECO:0000256" key="9">
    <source>
        <dbReference type="ARBA" id="ARBA00022756"/>
    </source>
</evidence>
<dbReference type="Pfam" id="PF06968">
    <property type="entry name" value="BATS"/>
    <property type="match status" value="1"/>
</dbReference>
<comment type="pathway">
    <text evidence="1 13">Cofactor biosynthesis; biotin biosynthesis; biotin from 7,8-diaminononanoate: step 2/2.</text>
</comment>
<evidence type="ECO:0000256" key="12">
    <source>
        <dbReference type="ARBA" id="ARBA00051157"/>
    </source>
</evidence>
<name>A0A6I1ENG3_9BURK</name>
<keyword evidence="5 13" id="KW-0808">Transferase</keyword>
<comment type="similarity">
    <text evidence="2 13">Belongs to the radical SAM superfamily. Biotin synthase family.</text>
</comment>
<evidence type="ECO:0000313" key="17">
    <source>
        <dbReference type="Proteomes" id="UP000430564"/>
    </source>
</evidence>
<dbReference type="InterPro" id="IPR010722">
    <property type="entry name" value="BATS_dom"/>
</dbReference>
<accession>A0A6I1ENG3</accession>
<comment type="cofactor">
    <cofactor evidence="13">
        <name>[2Fe-2S] cluster</name>
        <dbReference type="ChEBI" id="CHEBI:190135"/>
    </cofactor>
    <text evidence="13">Binds 1 [2Fe-2S] cluster. The cluster is coordinated with 3 cysteines and 1 arginine.</text>
</comment>
<feature type="domain" description="Radical SAM core" evidence="15">
    <location>
        <begin position="47"/>
        <end position="272"/>
    </location>
</feature>